<dbReference type="Gene3D" id="6.10.140.530">
    <property type="match status" value="2"/>
</dbReference>
<reference evidence="3 4" key="1">
    <citation type="submission" date="2024-10" db="EMBL/GenBank/DDBJ databases">
        <title>Updated reference genomes for cyclostephanoid diatoms.</title>
        <authorList>
            <person name="Roberts W.R."/>
            <person name="Alverson A.J."/>
        </authorList>
    </citation>
    <scope>NUCLEOTIDE SEQUENCE [LARGE SCALE GENOMIC DNA]</scope>
    <source>
        <strain evidence="3 4">AJA232-27</strain>
    </source>
</reference>
<feature type="compositionally biased region" description="Low complexity" evidence="1">
    <location>
        <begin position="455"/>
        <end position="472"/>
    </location>
</feature>
<evidence type="ECO:0000259" key="2">
    <source>
        <dbReference type="Pfam" id="PF03457"/>
    </source>
</evidence>
<feature type="region of interest" description="Disordered" evidence="1">
    <location>
        <begin position="50"/>
        <end position="112"/>
    </location>
</feature>
<evidence type="ECO:0000313" key="3">
    <source>
        <dbReference type="EMBL" id="KAL3770719.1"/>
    </source>
</evidence>
<comment type="caution">
    <text evidence="3">The sequence shown here is derived from an EMBL/GenBank/DDBJ whole genome shotgun (WGS) entry which is preliminary data.</text>
</comment>
<feature type="compositionally biased region" description="Gly residues" evidence="1">
    <location>
        <begin position="377"/>
        <end position="395"/>
    </location>
</feature>
<feature type="region of interest" description="Disordered" evidence="1">
    <location>
        <begin position="129"/>
        <end position="160"/>
    </location>
</feature>
<feature type="region of interest" description="Disordered" evidence="1">
    <location>
        <begin position="1"/>
        <end position="21"/>
    </location>
</feature>
<dbReference type="Pfam" id="PF03457">
    <property type="entry name" value="HA"/>
    <property type="match status" value="2"/>
</dbReference>
<dbReference type="PANTHER" id="PTHR33418:SF1">
    <property type="entry name" value="HELICASE-ASSOCIATED DOMAIN-CONTAINING PROTEIN"/>
    <property type="match status" value="1"/>
</dbReference>
<dbReference type="PANTHER" id="PTHR33418">
    <property type="entry name" value="HELICASE-ASSOCIATED"/>
    <property type="match status" value="1"/>
</dbReference>
<feature type="region of interest" description="Disordered" evidence="1">
    <location>
        <begin position="455"/>
        <end position="489"/>
    </location>
</feature>
<feature type="compositionally biased region" description="Polar residues" evidence="1">
    <location>
        <begin position="50"/>
        <end position="61"/>
    </location>
</feature>
<dbReference type="Proteomes" id="UP001530293">
    <property type="component" value="Unassembled WGS sequence"/>
</dbReference>
<feature type="compositionally biased region" description="Low complexity" evidence="1">
    <location>
        <begin position="247"/>
        <end position="256"/>
    </location>
</feature>
<dbReference type="EMBL" id="JALLBG020000037">
    <property type="protein sequence ID" value="KAL3770719.1"/>
    <property type="molecule type" value="Genomic_DNA"/>
</dbReference>
<sequence>MAEMSSVTTPSSFPSPGSQIHAGVDADAAAAVAAATGIVAALELEEASNHGNDAANTTDSVSGSGSGLASPLPIPIAATNCGKRRGSTAESSTSGKDVEIEDEVVDGGKPTPAISLKRATKISLHFKSDIDSSSSSSSRRRDGNAAATAAAADNNAAPRSSGIIHASRSHSHSHFGGESHTFAWIANVNDDKSVSAVVEYLQTLGYKTSSMKFIPYSSHQQWIARYPHAIPIVECDMEGKLNAHATSTVATKTTTSNHEKRSASDLMNKQSKKRKVGNNNNNNNKKSKSKKPSPKLLTNGCLPNSERDELHIMIHQYFTWLHDELVTMETHATGRRLVSNAGVSVPALRSLVSKLEGAFRAVQQQQHQQQLIAKANDGGGGGSGGVGVGGGGSNSGVGVMSEDGRRRMSGIAVPTNGGGINNGVMDYHSNPSLPFLEQALQLELQRKVADKLALDSSSSSALATSDTTAAAAGEGRDEPSPDVDENKSHHWRTLNFDTLYQKLVKFKEDTGHASPPMKHIELGRWVAELRSNKKRLRDRGLEFELPKHAEETETENHDDDDNTMMMPVSVDAVSVIEARGDGSINPPSLPSTMPKSCVTPPNTHLTQSRVQLLDAISFPWTILPARVTWEQRLEELKQFRALEGRFPTNKEGALGNWLKGQRKLYTKNDADFMMNKRPKLEEIGVPLRQRPYSALSWDDRFQQLVEFGRVNRHFNVPNPIPENADGREMIVDPSSDVADAKRFYKFVVKLNTDYRNLQRGIPSTILTEERINQLINIGFEFSTKPAQKAVPDLDWNTRIQQLEAFQSEMGHLKVDPNYDKYSNIGGWAVEMSGRYKSWREGREYLSQDMVDKFNQLSAMGFGFDVFPSGRGNRSWEESFNLLLQYRQETGSTRVPHHYKADFRLGSWVAVQRKEYKLLMEGRPSRITQERIQRLESVGFEWVARRGQENN</sequence>
<evidence type="ECO:0000313" key="4">
    <source>
        <dbReference type="Proteomes" id="UP001530293"/>
    </source>
</evidence>
<gene>
    <name evidence="3" type="ORF">ACHAWU_009251</name>
</gene>
<protein>
    <recommendedName>
        <fullName evidence="2">Helicase-associated domain-containing protein</fullName>
    </recommendedName>
</protein>
<dbReference type="AlphaFoldDB" id="A0ABD3N3K9"/>
<dbReference type="InterPro" id="IPR005114">
    <property type="entry name" value="Helicase_assoc"/>
</dbReference>
<name>A0ABD3N3K9_9STRA</name>
<feature type="region of interest" description="Disordered" evidence="1">
    <location>
        <begin position="374"/>
        <end position="395"/>
    </location>
</feature>
<proteinExistence type="predicted"/>
<feature type="region of interest" description="Disordered" evidence="1">
    <location>
        <begin position="247"/>
        <end position="301"/>
    </location>
</feature>
<accession>A0ABD3N3K9</accession>
<evidence type="ECO:0000256" key="1">
    <source>
        <dbReference type="SAM" id="MobiDB-lite"/>
    </source>
</evidence>
<keyword evidence="4" id="KW-1185">Reference proteome</keyword>
<feature type="domain" description="Helicase-associated" evidence="2">
    <location>
        <begin position="626"/>
        <end position="685"/>
    </location>
</feature>
<feature type="compositionally biased region" description="Low complexity" evidence="1">
    <location>
        <begin position="144"/>
        <end position="160"/>
    </location>
</feature>
<feature type="compositionally biased region" description="Basic and acidic residues" evidence="1">
    <location>
        <begin position="474"/>
        <end position="488"/>
    </location>
</feature>
<feature type="domain" description="Helicase-associated" evidence="2">
    <location>
        <begin position="873"/>
        <end position="939"/>
    </location>
</feature>
<organism evidence="3 4">
    <name type="scientific">Discostella pseudostelligera</name>
    <dbReference type="NCBI Taxonomy" id="259834"/>
    <lineage>
        <taxon>Eukaryota</taxon>
        <taxon>Sar</taxon>
        <taxon>Stramenopiles</taxon>
        <taxon>Ochrophyta</taxon>
        <taxon>Bacillariophyta</taxon>
        <taxon>Coscinodiscophyceae</taxon>
        <taxon>Thalassiosirophycidae</taxon>
        <taxon>Stephanodiscales</taxon>
        <taxon>Stephanodiscaceae</taxon>
        <taxon>Discostella</taxon>
    </lineage>
</organism>